<feature type="domain" description="Peptidase M24" evidence="1">
    <location>
        <begin position="212"/>
        <end position="416"/>
    </location>
</feature>
<accession>A0A7Y3RNJ0</accession>
<dbReference type="InterPro" id="IPR036005">
    <property type="entry name" value="Creatinase/aminopeptidase-like"/>
</dbReference>
<reference evidence="2 3" key="1">
    <citation type="submission" date="2020-05" db="EMBL/GenBank/DDBJ databases">
        <title>Parvularcula mediterraneae sp. nov., isolated from polypropylene straw from shallow seawater of the seashore of Laganas in Zakynthos island, Greece.</title>
        <authorList>
            <person name="Szabo I."/>
            <person name="Al-Omari J."/>
            <person name="Rado J."/>
            <person name="Szerdahelyi G.S."/>
        </authorList>
    </citation>
    <scope>NUCLEOTIDE SEQUENCE [LARGE SCALE GENOMIC DNA]</scope>
    <source>
        <strain evidence="2 3">ZS-1/3</strain>
    </source>
</reference>
<sequence>MLRQGMIGGLMALGLASAPAFGEGATTGERAERPRILSMQERAEQRDAWLAERLDALIPTLMRERGIDMWIMVAREYNEDPVVETMLPARWISARRRTILVFHDDGKRVERLTVARYPMGELFPSAWVPEEQPDQWARLAEIIAERDPETIGLNTSSLEALADGMSHTQYTELVEALPKKYNKRVVSAEALALDWLETRVPSEMAVYPGVVRIAHDIIDEAFSSRVIEPGVTTADDVRWWMRDKVNALGMKVWFHPSVQIQRPNQYTPTGSGQSLPSGDVIQPGDLLWVDFGITYLGLNTDTQQHAYVLKPGETEAPKGLRDGLAALNRTTDHLTDSFEVGLTSNEVLGKAREAALADGLRPSFYSHGIGYHGHGGGSPIGWWDDQGTDHPQGMRKMRADTAWSIELNTTVTVPEWDGQDVEFRAEEDAYFDGETVRYLDGRQTKLHLITSD</sequence>
<keyword evidence="2" id="KW-0645">Protease</keyword>
<proteinExistence type="predicted"/>
<organism evidence="2 3">
    <name type="scientific">Parvularcula mediterranea</name>
    <dbReference type="NCBI Taxonomy" id="2732508"/>
    <lineage>
        <taxon>Bacteria</taxon>
        <taxon>Pseudomonadati</taxon>
        <taxon>Pseudomonadota</taxon>
        <taxon>Alphaproteobacteria</taxon>
        <taxon>Parvularculales</taxon>
        <taxon>Parvularculaceae</taxon>
        <taxon>Parvularcula</taxon>
    </lineage>
</organism>
<gene>
    <name evidence="2" type="ORF">HK107_13015</name>
</gene>
<dbReference type="GO" id="GO:0004177">
    <property type="term" value="F:aminopeptidase activity"/>
    <property type="evidence" value="ECO:0007669"/>
    <property type="project" value="UniProtKB-KW"/>
</dbReference>
<keyword evidence="3" id="KW-1185">Reference proteome</keyword>
<name>A0A7Y3RNJ0_9PROT</name>
<dbReference type="AlphaFoldDB" id="A0A7Y3RNJ0"/>
<evidence type="ECO:0000313" key="3">
    <source>
        <dbReference type="Proteomes" id="UP000536835"/>
    </source>
</evidence>
<keyword evidence="2" id="KW-0378">Hydrolase</keyword>
<dbReference type="SUPFAM" id="SSF55920">
    <property type="entry name" value="Creatinase/aminopeptidase"/>
    <property type="match status" value="1"/>
</dbReference>
<dbReference type="Pfam" id="PF00557">
    <property type="entry name" value="Peptidase_M24"/>
    <property type="match status" value="1"/>
</dbReference>
<dbReference type="Gene3D" id="3.90.230.10">
    <property type="entry name" value="Creatinase/methionine aminopeptidase superfamily"/>
    <property type="match status" value="1"/>
</dbReference>
<evidence type="ECO:0000313" key="2">
    <source>
        <dbReference type="EMBL" id="NNU17245.1"/>
    </source>
</evidence>
<evidence type="ECO:0000259" key="1">
    <source>
        <dbReference type="Pfam" id="PF00557"/>
    </source>
</evidence>
<comment type="caution">
    <text evidence="2">The sequence shown here is derived from an EMBL/GenBank/DDBJ whole genome shotgun (WGS) entry which is preliminary data.</text>
</comment>
<dbReference type="Proteomes" id="UP000536835">
    <property type="component" value="Unassembled WGS sequence"/>
</dbReference>
<protein>
    <submittedName>
        <fullName evidence="2">Aminopeptidase P family protein</fullName>
    </submittedName>
</protein>
<dbReference type="RefSeq" id="WP_173200479.1">
    <property type="nucleotide sequence ID" value="NZ_JABFCX010000003.1"/>
</dbReference>
<keyword evidence="2" id="KW-0031">Aminopeptidase</keyword>
<dbReference type="EMBL" id="JABFCX010000003">
    <property type="protein sequence ID" value="NNU17245.1"/>
    <property type="molecule type" value="Genomic_DNA"/>
</dbReference>
<dbReference type="InterPro" id="IPR000994">
    <property type="entry name" value="Pept_M24"/>
</dbReference>